<dbReference type="CDD" id="cd08977">
    <property type="entry name" value="SusD"/>
    <property type="match status" value="1"/>
</dbReference>
<organism evidence="8 9">
    <name type="scientific">Chitinophaga fulva</name>
    <dbReference type="NCBI Taxonomy" id="2728842"/>
    <lineage>
        <taxon>Bacteria</taxon>
        <taxon>Pseudomonadati</taxon>
        <taxon>Bacteroidota</taxon>
        <taxon>Chitinophagia</taxon>
        <taxon>Chitinophagales</taxon>
        <taxon>Chitinophagaceae</taxon>
        <taxon>Chitinophaga</taxon>
    </lineage>
</organism>
<dbReference type="GO" id="GO:0009279">
    <property type="term" value="C:cell outer membrane"/>
    <property type="evidence" value="ECO:0007669"/>
    <property type="project" value="UniProtKB-SubCell"/>
</dbReference>
<feature type="domain" description="RagB/SusD" evidence="6">
    <location>
        <begin position="349"/>
        <end position="453"/>
    </location>
</feature>
<dbReference type="EMBL" id="JABBGC010000002">
    <property type="protein sequence ID" value="NML39607.1"/>
    <property type="molecule type" value="Genomic_DNA"/>
</dbReference>
<comment type="similarity">
    <text evidence="2">Belongs to the SusD family.</text>
</comment>
<dbReference type="InterPro" id="IPR011990">
    <property type="entry name" value="TPR-like_helical_dom_sf"/>
</dbReference>
<dbReference type="SUPFAM" id="SSF48452">
    <property type="entry name" value="TPR-like"/>
    <property type="match status" value="1"/>
</dbReference>
<evidence type="ECO:0000256" key="3">
    <source>
        <dbReference type="ARBA" id="ARBA00022729"/>
    </source>
</evidence>
<accession>A0A848GNS7</accession>
<proteinExistence type="inferred from homology"/>
<evidence type="ECO:0000256" key="1">
    <source>
        <dbReference type="ARBA" id="ARBA00004442"/>
    </source>
</evidence>
<keyword evidence="3" id="KW-0732">Signal</keyword>
<evidence type="ECO:0000313" key="8">
    <source>
        <dbReference type="EMBL" id="NML39607.1"/>
    </source>
</evidence>
<comment type="subcellular location">
    <subcellularLocation>
        <location evidence="1">Cell outer membrane</location>
    </subcellularLocation>
</comment>
<evidence type="ECO:0000313" key="9">
    <source>
        <dbReference type="Proteomes" id="UP000583266"/>
    </source>
</evidence>
<dbReference type="Proteomes" id="UP000583266">
    <property type="component" value="Unassembled WGS sequence"/>
</dbReference>
<dbReference type="InterPro" id="IPR033985">
    <property type="entry name" value="SusD-like_N"/>
</dbReference>
<reference evidence="8 9" key="1">
    <citation type="submission" date="2020-04" db="EMBL/GenBank/DDBJ databases">
        <title>Chitinophaga sp. G-6-1-13 sp. nov., isolated from soil.</title>
        <authorList>
            <person name="Dahal R.H."/>
            <person name="Chaudhary D.K."/>
        </authorList>
    </citation>
    <scope>NUCLEOTIDE SEQUENCE [LARGE SCALE GENOMIC DNA]</scope>
    <source>
        <strain evidence="8 9">G-6-1-13</strain>
    </source>
</reference>
<sequence>MKRIKLSLYSLLLIGILGSLSSCKKYLDNEVKNGTYDNVFWNSQQDVEGAVNGAYGLYRTAIQNKNTFFIWGDMPAGMYTTESSYLKPVVESGSFQTPYYEDACHDWTNWYRLINQCNLIIEKAGQLPLEKYRGTTYSAQQVKNAYIGEAYFLRALAYFTMVRVWGDVPVQNTAISAAEQIKLIARSPQDSVMNLLTADAQMASSMLQWKQDNTGKNIIHAGKGAALSLLTHVTAWRHKYDQSLVYADSVINQGIYSLESSATMDRLFKAGSQSPELIFEVTNSDADGESNAGAGGFEIPMAQATGAMSLDQTAPGLYYSNSDVVTSFFKNKEVDDINTDLRFKTFFSPKSNDRYGILKYSSTVEKSTSSSYYFKDQSPTVIFRLADILLLKAEAQANLGQEGAALITANLVRARAGVPPLADYAGQLLKRELLAERFRELTGEGQNYYDQVRTKFYPIWLTSADRISKQGWLWPITKSVFNNNPMMTQNEWWKGKY</sequence>
<feature type="domain" description="SusD-like N-terminal" evidence="7">
    <location>
        <begin position="25"/>
        <end position="233"/>
    </location>
</feature>
<dbReference type="PROSITE" id="PS51257">
    <property type="entry name" value="PROKAR_LIPOPROTEIN"/>
    <property type="match status" value="1"/>
</dbReference>
<keyword evidence="5" id="KW-0998">Cell outer membrane</keyword>
<dbReference type="Gene3D" id="1.25.40.390">
    <property type="match status" value="1"/>
</dbReference>
<dbReference type="InterPro" id="IPR012944">
    <property type="entry name" value="SusD_RagB_dom"/>
</dbReference>
<dbReference type="Pfam" id="PF07980">
    <property type="entry name" value="SusD_RagB"/>
    <property type="match status" value="1"/>
</dbReference>
<evidence type="ECO:0000256" key="5">
    <source>
        <dbReference type="ARBA" id="ARBA00023237"/>
    </source>
</evidence>
<dbReference type="AlphaFoldDB" id="A0A848GNS7"/>
<name>A0A848GNS7_9BACT</name>
<evidence type="ECO:0000259" key="6">
    <source>
        <dbReference type="Pfam" id="PF07980"/>
    </source>
</evidence>
<gene>
    <name evidence="8" type="ORF">HHL17_20575</name>
</gene>
<dbReference type="RefSeq" id="WP_169226670.1">
    <property type="nucleotide sequence ID" value="NZ_JABBGC010000002.1"/>
</dbReference>
<evidence type="ECO:0000256" key="2">
    <source>
        <dbReference type="ARBA" id="ARBA00006275"/>
    </source>
</evidence>
<evidence type="ECO:0000259" key="7">
    <source>
        <dbReference type="Pfam" id="PF14322"/>
    </source>
</evidence>
<keyword evidence="4" id="KW-0472">Membrane</keyword>
<evidence type="ECO:0000256" key="4">
    <source>
        <dbReference type="ARBA" id="ARBA00023136"/>
    </source>
</evidence>
<keyword evidence="9" id="KW-1185">Reference proteome</keyword>
<comment type="caution">
    <text evidence="8">The sequence shown here is derived from an EMBL/GenBank/DDBJ whole genome shotgun (WGS) entry which is preliminary data.</text>
</comment>
<protein>
    <submittedName>
        <fullName evidence="8">RagB/SusD family nutrient uptake outer membrane protein</fullName>
    </submittedName>
</protein>
<dbReference type="Pfam" id="PF14322">
    <property type="entry name" value="SusD-like_3"/>
    <property type="match status" value="1"/>
</dbReference>